<evidence type="ECO:0000256" key="1">
    <source>
        <dbReference type="ARBA" id="ARBA00009508"/>
    </source>
</evidence>
<evidence type="ECO:0000313" key="3">
    <source>
        <dbReference type="EMBL" id="VDM24251.1"/>
    </source>
</evidence>
<evidence type="ECO:0000313" key="5">
    <source>
        <dbReference type="WBParaSite" id="TTAC_0000414801-mRNA-1"/>
    </source>
</evidence>
<dbReference type="Proteomes" id="UP000274429">
    <property type="component" value="Unassembled WGS sequence"/>
</dbReference>
<dbReference type="InterPro" id="IPR045297">
    <property type="entry name" value="Complex1_LYR_LYRM4"/>
</dbReference>
<dbReference type="GO" id="GO:0016226">
    <property type="term" value="P:iron-sulfur cluster assembly"/>
    <property type="evidence" value="ECO:0007669"/>
    <property type="project" value="InterPro"/>
</dbReference>
<name>A0A0R3WTQ8_HYDTA</name>
<proteinExistence type="inferred from homology"/>
<dbReference type="CDD" id="cd20264">
    <property type="entry name" value="Complex1_LYR_LYRM4"/>
    <property type="match status" value="1"/>
</dbReference>
<dbReference type="InterPro" id="IPR008011">
    <property type="entry name" value="Complex1_LYR_dom"/>
</dbReference>
<dbReference type="GO" id="GO:1990221">
    <property type="term" value="C:L-cysteine desulfurase complex"/>
    <property type="evidence" value="ECO:0007669"/>
    <property type="project" value="TreeGrafter"/>
</dbReference>
<sequence>MDPVRLMHELYPELEILVTECLATNNAFGNLRRTKTNVNSQRRQRVRVVAKYKGRLLNGEGFNLRTAKLKIAQQLGIGELLRASNNFTDYNFRTYFTRRIKEEFRKHEHSKSSEEQDKFIAEAEKILGILQRQSALSNFYRGLKLPIE</sequence>
<dbReference type="GO" id="GO:0005739">
    <property type="term" value="C:mitochondrion"/>
    <property type="evidence" value="ECO:0007669"/>
    <property type="project" value="TreeGrafter"/>
</dbReference>
<dbReference type="EMBL" id="UYWX01003733">
    <property type="protein sequence ID" value="VDM24251.1"/>
    <property type="molecule type" value="Genomic_DNA"/>
</dbReference>
<gene>
    <name evidence="3" type="ORF">TTAC_LOCUS4133</name>
</gene>
<dbReference type="OrthoDB" id="275715at2759"/>
<keyword evidence="4" id="KW-1185">Reference proteome</keyword>
<dbReference type="InterPro" id="IPR051522">
    <property type="entry name" value="ISC_assembly_LYR"/>
</dbReference>
<accession>A0A0R3WTQ8</accession>
<dbReference type="AlphaFoldDB" id="A0A0R3WTQ8"/>
<evidence type="ECO:0000313" key="4">
    <source>
        <dbReference type="Proteomes" id="UP000274429"/>
    </source>
</evidence>
<dbReference type="Pfam" id="PF05347">
    <property type="entry name" value="Complex1_LYR"/>
    <property type="match status" value="1"/>
</dbReference>
<feature type="domain" description="Complex 1 LYR protein" evidence="2">
    <location>
        <begin position="80"/>
        <end position="127"/>
    </location>
</feature>
<dbReference type="WBParaSite" id="TTAC_0000414801-mRNA-1">
    <property type="protein sequence ID" value="TTAC_0000414801-mRNA-1"/>
    <property type="gene ID" value="TTAC_0000414801"/>
</dbReference>
<evidence type="ECO:0000259" key="2">
    <source>
        <dbReference type="Pfam" id="PF05347"/>
    </source>
</evidence>
<dbReference type="PANTHER" id="PTHR13166">
    <property type="entry name" value="PROTEIN C6ORF149"/>
    <property type="match status" value="1"/>
</dbReference>
<protein>
    <submittedName>
        <fullName evidence="5">Complex1_LYR_dom domain-containing protein</fullName>
    </submittedName>
</protein>
<reference evidence="5" key="1">
    <citation type="submission" date="2017-02" db="UniProtKB">
        <authorList>
            <consortium name="WormBaseParasite"/>
        </authorList>
    </citation>
    <scope>IDENTIFICATION</scope>
</reference>
<reference evidence="3 4" key="2">
    <citation type="submission" date="2018-11" db="EMBL/GenBank/DDBJ databases">
        <authorList>
            <consortium name="Pathogen Informatics"/>
        </authorList>
    </citation>
    <scope>NUCLEOTIDE SEQUENCE [LARGE SCALE GENOMIC DNA]</scope>
</reference>
<comment type="similarity">
    <text evidence="1">Belongs to the complex I LYR family.</text>
</comment>
<dbReference type="STRING" id="6205.A0A0R3WTQ8"/>
<dbReference type="PANTHER" id="PTHR13166:SF7">
    <property type="entry name" value="LYR MOTIF-CONTAINING PROTEIN 4"/>
    <property type="match status" value="1"/>
</dbReference>
<organism evidence="5">
    <name type="scientific">Hydatigena taeniaeformis</name>
    <name type="common">Feline tapeworm</name>
    <name type="synonym">Taenia taeniaeformis</name>
    <dbReference type="NCBI Taxonomy" id="6205"/>
    <lineage>
        <taxon>Eukaryota</taxon>
        <taxon>Metazoa</taxon>
        <taxon>Spiralia</taxon>
        <taxon>Lophotrochozoa</taxon>
        <taxon>Platyhelminthes</taxon>
        <taxon>Cestoda</taxon>
        <taxon>Eucestoda</taxon>
        <taxon>Cyclophyllidea</taxon>
        <taxon>Taeniidae</taxon>
        <taxon>Hydatigera</taxon>
    </lineage>
</organism>